<dbReference type="Pfam" id="PF07977">
    <property type="entry name" value="FabA"/>
    <property type="match status" value="1"/>
</dbReference>
<dbReference type="PANTHER" id="PTHR30272">
    <property type="entry name" value="3-HYDROXYACYL-[ACYL-CARRIER-PROTEIN] DEHYDRATASE"/>
    <property type="match status" value="1"/>
</dbReference>
<dbReference type="InterPro" id="IPR013114">
    <property type="entry name" value="FabA_FabZ"/>
</dbReference>
<sequence length="144" mass="16150">MKSTTNIEQLIPHRYPFLFVDEITSATQEEIIGITTFNHNNVLLKGSNPETGIVPGTIILESMAQCGGAGVRLLGITNGIFALAHIESVQFFDEVKYGEKVRYEISNLRMSEKIIKQSGKAYFEDILLMEASWMSIRIDRGHSK</sequence>
<evidence type="ECO:0000256" key="1">
    <source>
        <dbReference type="ARBA" id="ARBA00023239"/>
    </source>
</evidence>
<dbReference type="OrthoDB" id="9772788at2"/>
<dbReference type="EMBL" id="JUIW01000005">
    <property type="protein sequence ID" value="RYJ43293.1"/>
    <property type="molecule type" value="Genomic_DNA"/>
</dbReference>
<dbReference type="GO" id="GO:0016829">
    <property type="term" value="F:lyase activity"/>
    <property type="evidence" value="ECO:0007669"/>
    <property type="project" value="UniProtKB-KW"/>
</dbReference>
<keyword evidence="3" id="KW-1185">Reference proteome</keyword>
<dbReference type="RefSeq" id="WP_129750770.1">
    <property type="nucleotide sequence ID" value="NZ_JUIW01000005.1"/>
</dbReference>
<dbReference type="SUPFAM" id="SSF54637">
    <property type="entry name" value="Thioesterase/thiol ester dehydrase-isomerase"/>
    <property type="match status" value="1"/>
</dbReference>
<dbReference type="Gene3D" id="3.10.129.10">
    <property type="entry name" value="Hotdog Thioesterase"/>
    <property type="match status" value="1"/>
</dbReference>
<dbReference type="InterPro" id="IPR029069">
    <property type="entry name" value="HotDog_dom_sf"/>
</dbReference>
<organism evidence="2 3">
    <name type="scientific">Flavobacterium beibuense</name>
    <dbReference type="NCBI Taxonomy" id="657326"/>
    <lineage>
        <taxon>Bacteria</taxon>
        <taxon>Pseudomonadati</taxon>
        <taxon>Bacteroidota</taxon>
        <taxon>Flavobacteriia</taxon>
        <taxon>Flavobacteriales</taxon>
        <taxon>Flavobacteriaceae</taxon>
        <taxon>Flavobacterium</taxon>
    </lineage>
</organism>
<keyword evidence="1" id="KW-0456">Lyase</keyword>
<accession>A0A444WBV4</accession>
<dbReference type="Proteomes" id="UP000289775">
    <property type="component" value="Unassembled WGS sequence"/>
</dbReference>
<gene>
    <name evidence="2" type="ORF">NU09_1631</name>
</gene>
<evidence type="ECO:0000313" key="3">
    <source>
        <dbReference type="Proteomes" id="UP000289775"/>
    </source>
</evidence>
<dbReference type="AlphaFoldDB" id="A0A444WBV4"/>
<name>A0A444WBV4_9FLAO</name>
<comment type="caution">
    <text evidence="2">The sequence shown here is derived from an EMBL/GenBank/DDBJ whole genome shotgun (WGS) entry which is preliminary data.</text>
</comment>
<evidence type="ECO:0000313" key="2">
    <source>
        <dbReference type="EMBL" id="RYJ43293.1"/>
    </source>
</evidence>
<proteinExistence type="predicted"/>
<protein>
    <submittedName>
        <fullName evidence="2">Beta-hydroxyacyl-(Acyl-carrier-protein) dehydratase, FabA/FabZ</fullName>
    </submittedName>
</protein>
<reference evidence="2 3" key="1">
    <citation type="submission" date="2014-12" db="EMBL/GenBank/DDBJ databases">
        <title>Genome sequence of Flavobacterium beibuense RSKm HC5.</title>
        <authorList>
            <person name="Kim J.F."/>
            <person name="Song J.Y."/>
            <person name="Kwak M.-J."/>
            <person name="Lee S.-W."/>
        </authorList>
    </citation>
    <scope>NUCLEOTIDE SEQUENCE [LARGE SCALE GENOMIC DNA]</scope>
    <source>
        <strain evidence="2 3">RSKm HC5</strain>
    </source>
</reference>
<dbReference type="PANTHER" id="PTHR30272:SF1">
    <property type="entry name" value="3-HYDROXYACYL-[ACYL-CARRIER-PROTEIN] DEHYDRATASE"/>
    <property type="match status" value="1"/>
</dbReference>